<keyword evidence="2 8" id="KW-0949">S-adenosyl-L-methionine</keyword>
<dbReference type="GO" id="GO:1904047">
    <property type="term" value="F:S-adenosyl-L-methionine binding"/>
    <property type="evidence" value="ECO:0007669"/>
    <property type="project" value="UniProtKB-UniRule"/>
</dbReference>
<keyword evidence="1 8" id="KW-0004">4Fe-4S</keyword>
<evidence type="ECO:0000313" key="10">
    <source>
        <dbReference type="EMBL" id="MBL0766764.1"/>
    </source>
</evidence>
<dbReference type="PANTHER" id="PTHR42836:SF1">
    <property type="entry name" value="7-CARBOXY-7-DEAZAGUANINE SYNTHASE"/>
    <property type="match status" value="1"/>
</dbReference>
<dbReference type="GO" id="GO:0016840">
    <property type="term" value="F:carbon-nitrogen lyase activity"/>
    <property type="evidence" value="ECO:0007669"/>
    <property type="project" value="UniProtKB-UniRule"/>
</dbReference>
<evidence type="ECO:0000256" key="3">
    <source>
        <dbReference type="ARBA" id="ARBA00022723"/>
    </source>
</evidence>
<comment type="caution">
    <text evidence="8">Lacks conserved residue(s) required for the propagation of feature annotation.</text>
</comment>
<evidence type="ECO:0000256" key="2">
    <source>
        <dbReference type="ARBA" id="ARBA00022691"/>
    </source>
</evidence>
<comment type="pathway">
    <text evidence="8">Purine metabolism; 7-cyano-7-deazaguanine biosynthesis.</text>
</comment>
<protein>
    <recommendedName>
        <fullName evidence="8">7-carboxy-7-deazaguanine synthase</fullName>
        <shortName evidence="8">CDG synthase</shortName>
        <ecNumber evidence="8">4.3.99.3</ecNumber>
    </recommendedName>
    <alternativeName>
        <fullName evidence="8">Queuosine biosynthesis protein QueE</fullName>
    </alternativeName>
</protein>
<dbReference type="InterPro" id="IPR024924">
    <property type="entry name" value="7-CO-7-deazaguanine_synth-like"/>
</dbReference>
<feature type="binding site" evidence="8">
    <location>
        <position position="207"/>
    </location>
    <ligand>
        <name>substrate</name>
    </ligand>
</feature>
<dbReference type="SFLD" id="SFLDS00029">
    <property type="entry name" value="Radical_SAM"/>
    <property type="match status" value="1"/>
</dbReference>
<dbReference type="HAMAP" id="MF_00917">
    <property type="entry name" value="QueE"/>
    <property type="match status" value="1"/>
</dbReference>
<comment type="similarity">
    <text evidence="8">Belongs to the radical SAM superfamily. 7-carboxy-7-deazaguanine synthase family.</text>
</comment>
<sequence length="207" mass="23686">MDKTSFDHTKELPLMEAFYTIQGEGAYSGKAAYFIRLGGCDVGCVWCDVKDSWDADKWPLRSVQEIVDEAGNYQSKLVVVTGGEPFMYNLDGLTSELKAKGFHINVETSGAHPFSGTVDWVCLSPKKFKAPMSEWYEMADELKIIIFNESDFKWAEQHAALVDDKCKLLLQPEWSKQEKMTPYIIEYVKQHPKWSISLQTHKYLDIP</sequence>
<comment type="cofactor">
    <cofactor evidence="8">
        <name>[4Fe-4S] cluster</name>
        <dbReference type="ChEBI" id="CHEBI:49883"/>
    </cofactor>
    <text evidence="8">Binds 1 [4Fe-4S] cluster. The cluster is coordinated with 3 cysteines and an exchangeable S-adenosyl-L-methionine.</text>
</comment>
<keyword evidence="6 8" id="KW-0411">Iron-sulfur</keyword>
<feature type="domain" description="Radical SAM core" evidence="9">
    <location>
        <begin position="27"/>
        <end position="207"/>
    </location>
</feature>
<dbReference type="PROSITE" id="PS51918">
    <property type="entry name" value="RADICAL_SAM"/>
    <property type="match status" value="1"/>
</dbReference>
<feature type="binding site" evidence="8">
    <location>
        <position position="47"/>
    </location>
    <ligand>
        <name>[4Fe-4S] cluster</name>
        <dbReference type="ChEBI" id="CHEBI:49883"/>
        <note>4Fe-4S-S-AdoMet</note>
    </ligand>
</feature>
<dbReference type="AlphaFoldDB" id="A0A937AJR1"/>
<name>A0A937AJR1_9BACT</name>
<feature type="binding site" evidence="8">
    <location>
        <position position="44"/>
    </location>
    <ligand>
        <name>[4Fe-4S] cluster</name>
        <dbReference type="ChEBI" id="CHEBI:49883"/>
        <note>4Fe-4S-S-AdoMet</note>
    </ligand>
</feature>
<dbReference type="PANTHER" id="PTHR42836">
    <property type="entry name" value="7-CARBOXY-7-DEAZAGUANINE SYNTHASE"/>
    <property type="match status" value="1"/>
</dbReference>
<dbReference type="EMBL" id="JAERQG010000004">
    <property type="protein sequence ID" value="MBL0766764.1"/>
    <property type="molecule type" value="Genomic_DNA"/>
</dbReference>
<gene>
    <name evidence="8" type="primary">queE</name>
    <name evidence="10" type="ORF">JKP34_15965</name>
</gene>
<comment type="caution">
    <text evidence="10">The sequence shown here is derived from an EMBL/GenBank/DDBJ whole genome shotgun (WGS) entry which is preliminary data.</text>
</comment>
<dbReference type="GO" id="GO:0000287">
    <property type="term" value="F:magnesium ion binding"/>
    <property type="evidence" value="ECO:0007669"/>
    <property type="project" value="UniProtKB-UniRule"/>
</dbReference>
<keyword evidence="8" id="KW-0671">Queuosine biosynthesis</keyword>
<feature type="binding site" evidence="8">
    <location>
        <begin position="21"/>
        <end position="23"/>
    </location>
    <ligand>
        <name>substrate</name>
    </ligand>
</feature>
<organism evidence="10 11">
    <name type="scientific">Marivirga atlantica</name>
    <dbReference type="NCBI Taxonomy" id="1548457"/>
    <lineage>
        <taxon>Bacteria</taxon>
        <taxon>Pseudomonadati</taxon>
        <taxon>Bacteroidota</taxon>
        <taxon>Cytophagia</taxon>
        <taxon>Cytophagales</taxon>
        <taxon>Marivirgaceae</taxon>
        <taxon>Marivirga</taxon>
    </lineage>
</organism>
<keyword evidence="7 8" id="KW-0456">Lyase</keyword>
<dbReference type="GO" id="GO:0008616">
    <property type="term" value="P:tRNA queuosine(34) biosynthetic process"/>
    <property type="evidence" value="ECO:0007669"/>
    <property type="project" value="UniProtKB-UniRule"/>
</dbReference>
<comment type="cofactor">
    <cofactor evidence="8">
        <name>S-adenosyl-L-methionine</name>
        <dbReference type="ChEBI" id="CHEBI:59789"/>
    </cofactor>
    <text evidence="8">Binds 1 S-adenosyl-L-methionine per subunit.</text>
</comment>
<keyword evidence="3 8" id="KW-0479">Metal-binding</keyword>
<keyword evidence="5 8" id="KW-0408">Iron</keyword>
<feature type="binding site" evidence="8">
    <location>
        <position position="40"/>
    </location>
    <ligand>
        <name>[4Fe-4S] cluster</name>
        <dbReference type="ChEBI" id="CHEBI:49883"/>
        <note>4Fe-4S-S-AdoMet</note>
    </ligand>
</feature>
<dbReference type="EC" id="4.3.99.3" evidence="8"/>
<evidence type="ECO:0000259" key="9">
    <source>
        <dbReference type="PROSITE" id="PS51918"/>
    </source>
</evidence>
<feature type="binding site" evidence="8">
    <location>
        <position position="36"/>
    </location>
    <ligand>
        <name>substrate</name>
    </ligand>
</feature>
<keyword evidence="11" id="KW-1185">Reference proteome</keyword>
<evidence type="ECO:0000256" key="1">
    <source>
        <dbReference type="ARBA" id="ARBA00022485"/>
    </source>
</evidence>
<keyword evidence="4 8" id="KW-0460">Magnesium</keyword>
<dbReference type="InterPro" id="IPR007197">
    <property type="entry name" value="rSAM"/>
</dbReference>
<feature type="binding site" evidence="8">
    <location>
        <begin position="46"/>
        <end position="48"/>
    </location>
    <ligand>
        <name>S-adenosyl-L-methionine</name>
        <dbReference type="ChEBI" id="CHEBI:59789"/>
    </ligand>
</feature>
<feature type="binding site" evidence="8">
    <location>
        <position position="81"/>
    </location>
    <ligand>
        <name>substrate</name>
    </ligand>
</feature>
<comment type="subunit">
    <text evidence="8">Homodimer.</text>
</comment>
<dbReference type="InterPro" id="IPR058240">
    <property type="entry name" value="rSAM_sf"/>
</dbReference>
<reference evidence="10" key="1">
    <citation type="submission" date="2021-01" db="EMBL/GenBank/DDBJ databases">
        <title>Marivirga sp. nov., isolated from intertidal surface sediments.</title>
        <authorList>
            <person name="Zhang M."/>
        </authorList>
    </citation>
    <scope>NUCLEOTIDE SEQUENCE</scope>
    <source>
        <strain evidence="10">SM1354</strain>
    </source>
</reference>
<evidence type="ECO:0000256" key="4">
    <source>
        <dbReference type="ARBA" id="ARBA00022842"/>
    </source>
</evidence>
<feature type="binding site" evidence="8">
    <location>
        <position position="83"/>
    </location>
    <ligand>
        <name>S-adenosyl-L-methionine</name>
        <dbReference type="ChEBI" id="CHEBI:59789"/>
    </ligand>
</feature>
<evidence type="ECO:0000313" key="11">
    <source>
        <dbReference type="Proteomes" id="UP000642920"/>
    </source>
</evidence>
<dbReference type="Pfam" id="PF04055">
    <property type="entry name" value="Radical_SAM"/>
    <property type="match status" value="1"/>
</dbReference>
<dbReference type="Gene3D" id="3.20.20.70">
    <property type="entry name" value="Aldolase class I"/>
    <property type="match status" value="1"/>
</dbReference>
<dbReference type="SUPFAM" id="SSF102114">
    <property type="entry name" value="Radical SAM enzymes"/>
    <property type="match status" value="1"/>
</dbReference>
<comment type="catalytic activity">
    <reaction evidence="8">
        <text>6-carboxy-5,6,7,8-tetrahydropterin + H(+) = 7-carboxy-7-carbaguanine + NH4(+)</text>
        <dbReference type="Rhea" id="RHEA:27974"/>
        <dbReference type="ChEBI" id="CHEBI:15378"/>
        <dbReference type="ChEBI" id="CHEBI:28938"/>
        <dbReference type="ChEBI" id="CHEBI:61032"/>
        <dbReference type="ChEBI" id="CHEBI:61036"/>
        <dbReference type="EC" id="4.3.99.3"/>
    </reaction>
</comment>
<evidence type="ECO:0000256" key="5">
    <source>
        <dbReference type="ARBA" id="ARBA00023004"/>
    </source>
</evidence>
<dbReference type="GO" id="GO:0051539">
    <property type="term" value="F:4 iron, 4 sulfur cluster binding"/>
    <property type="evidence" value="ECO:0007669"/>
    <property type="project" value="UniProtKB-UniRule"/>
</dbReference>
<comment type="function">
    <text evidence="8">Catalyzes the complex heterocyclic radical-mediated conversion of 6-carboxy-5,6,7,8-tetrahydropterin (CPH4) to 7-carboxy-7-deazaguanine (CDG), a step common to the biosynthetic pathways of all 7-deazapurine-containing compounds.</text>
</comment>
<feature type="binding site" evidence="8">
    <location>
        <begin position="124"/>
        <end position="126"/>
    </location>
    <ligand>
        <name>S-adenosyl-L-methionine</name>
        <dbReference type="ChEBI" id="CHEBI:59789"/>
    </ligand>
</feature>
<dbReference type="PIRSF" id="PIRSF000370">
    <property type="entry name" value="QueE"/>
    <property type="match status" value="1"/>
</dbReference>
<proteinExistence type="inferred from homology"/>
<dbReference type="InterPro" id="IPR013785">
    <property type="entry name" value="Aldolase_TIM"/>
</dbReference>
<dbReference type="RefSeq" id="WP_201923665.1">
    <property type="nucleotide sequence ID" value="NZ_JAERQG010000004.1"/>
</dbReference>
<evidence type="ECO:0000256" key="8">
    <source>
        <dbReference type="HAMAP-Rule" id="MF_00917"/>
    </source>
</evidence>
<evidence type="ECO:0000256" key="6">
    <source>
        <dbReference type="ARBA" id="ARBA00023014"/>
    </source>
</evidence>
<accession>A0A937AJR1</accession>
<evidence type="ECO:0000256" key="7">
    <source>
        <dbReference type="ARBA" id="ARBA00023239"/>
    </source>
</evidence>
<dbReference type="Proteomes" id="UP000642920">
    <property type="component" value="Unassembled WGS sequence"/>
</dbReference>
<dbReference type="CDD" id="cd01335">
    <property type="entry name" value="Radical_SAM"/>
    <property type="match status" value="1"/>
</dbReference>
<comment type="cofactor">
    <cofactor evidence="8">
        <name>Mg(2+)</name>
        <dbReference type="ChEBI" id="CHEBI:18420"/>
    </cofactor>
</comment>